<evidence type="ECO:0000256" key="2">
    <source>
        <dbReference type="SAM" id="Phobius"/>
    </source>
</evidence>
<feature type="transmembrane region" description="Helical" evidence="2">
    <location>
        <begin position="54"/>
        <end position="71"/>
    </location>
</feature>
<feature type="transmembrane region" description="Helical" evidence="2">
    <location>
        <begin position="12"/>
        <end position="34"/>
    </location>
</feature>
<sequence>MAIFAIETPREGLFVFGLGCAIYAFFFLLGFGFSSAVTFYDCEKVDPSANAVQGAIWAIYPTVAWFVIRTFEVVRQYFDRFYLMFDPTPANAGWVSVGYVMTLACIVGIYGLSYNSHKAVCIASIDEVAEFKKHMLDRQVEHEKTIKAAQESTPAVTVVSKSERSDKKQSPAK</sequence>
<keyword evidence="2" id="KW-1133">Transmembrane helix</keyword>
<dbReference type="AlphaFoldDB" id="A0A6C0CIJ2"/>
<feature type="transmembrane region" description="Helical" evidence="2">
    <location>
        <begin position="92"/>
        <end position="112"/>
    </location>
</feature>
<organism evidence="3">
    <name type="scientific">viral metagenome</name>
    <dbReference type="NCBI Taxonomy" id="1070528"/>
    <lineage>
        <taxon>unclassified sequences</taxon>
        <taxon>metagenomes</taxon>
        <taxon>organismal metagenomes</taxon>
    </lineage>
</organism>
<accession>A0A6C0CIJ2</accession>
<reference evidence="3" key="1">
    <citation type="journal article" date="2020" name="Nature">
        <title>Giant virus diversity and host interactions through global metagenomics.</title>
        <authorList>
            <person name="Schulz F."/>
            <person name="Roux S."/>
            <person name="Paez-Espino D."/>
            <person name="Jungbluth S."/>
            <person name="Walsh D.A."/>
            <person name="Denef V.J."/>
            <person name="McMahon K.D."/>
            <person name="Konstantinidis K.T."/>
            <person name="Eloe-Fadrosh E.A."/>
            <person name="Kyrpides N.C."/>
            <person name="Woyke T."/>
        </authorList>
    </citation>
    <scope>NUCLEOTIDE SEQUENCE</scope>
    <source>
        <strain evidence="3">GVMAG-M-3300021137-6</strain>
    </source>
</reference>
<evidence type="ECO:0000256" key="1">
    <source>
        <dbReference type="SAM" id="MobiDB-lite"/>
    </source>
</evidence>
<keyword evidence="2" id="KW-0472">Membrane</keyword>
<feature type="region of interest" description="Disordered" evidence="1">
    <location>
        <begin position="149"/>
        <end position="173"/>
    </location>
</feature>
<proteinExistence type="predicted"/>
<feature type="compositionally biased region" description="Basic and acidic residues" evidence="1">
    <location>
        <begin position="161"/>
        <end position="173"/>
    </location>
</feature>
<protein>
    <submittedName>
        <fullName evidence="3">Uncharacterized protein</fullName>
    </submittedName>
</protein>
<name>A0A6C0CIJ2_9ZZZZ</name>
<keyword evidence="2" id="KW-0812">Transmembrane</keyword>
<evidence type="ECO:0000313" key="3">
    <source>
        <dbReference type="EMBL" id="QHT03987.1"/>
    </source>
</evidence>
<dbReference type="EMBL" id="MN739421">
    <property type="protein sequence ID" value="QHT03987.1"/>
    <property type="molecule type" value="Genomic_DNA"/>
</dbReference>